<name>A0A9P4IMU0_9PEZI</name>
<gene>
    <name evidence="1" type="ORF">NA57DRAFT_54055</name>
</gene>
<dbReference type="Proteomes" id="UP000799772">
    <property type="component" value="Unassembled WGS sequence"/>
</dbReference>
<proteinExistence type="predicted"/>
<accession>A0A9P4IMU0</accession>
<keyword evidence="2" id="KW-1185">Reference proteome</keyword>
<dbReference type="SUPFAM" id="SSF52047">
    <property type="entry name" value="RNI-like"/>
    <property type="match status" value="2"/>
</dbReference>
<dbReference type="EMBL" id="ML978123">
    <property type="protein sequence ID" value="KAF2102128.1"/>
    <property type="molecule type" value="Genomic_DNA"/>
</dbReference>
<sequence length="1070" mass="122031">MDRISALPNELLAQILTYLREHATPSLYEQAIVNIGSESHPDSFIRGLKSSSGQYVRHLVIIDNVDHPCVPTYPSEPFDDLEFGQVGTRRRRPEKFGPVVRNIIQCLHDNTLKSFRFASAEVLDSWTAQLLHKNQTKLEFVSYKLNSPVSNYFANNSTPDLRSFELIVGKRCSLDRELPVFGKLKHFALIDRSDAVQRDMYFNRLFALGLNFKELVSIRLVGMGLGMLTPTLGVDSLPSMRSIVLRHCTGESHFLHDISNMAANSKLQLKSFELTMSSSRALTSRHTRDAARRFLESFTGLESLLLFLDTRIGDAIAHHRDSLRKLVLFDQGSDDRDETYDVLNNRWERCLNTCPHLEQLGISYPLDLHRWRDELDKIFTGILGVAPELKTLCLHNTSNNGCQKPASTAFRLSQELAPHLKVISFAPVSSGGMARQKHFVKHMQRLPWSSTEQPVAFHCPAAAVKYVEPTSDILEYEPWDERTEYHARRIFGYRSFTPSSYGCQFLGGAHPRQGTHASMSGRRQLHWALSTDSRCNCDFQVFIFGPFNIDHISQLPNEITEEILSYAIIHINREELFTSFIHGVGSISGRHVRSLVILDDPCGHTMPKSTLDDFMGLDGPVFGEHLLVCDAGEMQFRVKMILQSLHRDTLRAFRFASWRALNNPNLSLLENTQGRLEYFSTPLMWWSPRSYTSRPDSCLHSLETVINEHTLPPPLLHVLDNLRHFSLVVSRAALYSHDTFVDSAMPLGGLLGRGSLDSLTSIQLIGVNLVALVHPLGTDLLPALRSLVIRRCRHVIPLLNDLVNLGVHNNLHLQKFELSMDEPIPRQHQQQNNLSDVLEDFFESFTGLEELMLYLDALSILDSIKIHGKTLRRLAIFGQEPANPSDETLNSDHLREYLEPFLQCCPLLEQLGIPLMLYRHEMIGEWCLESIVRSLLNLTPHLTTLYFNDNTSATTQVVAWYRRFASLTFRCVQEYGLAPKLGVISFRASNMTWHESSFPQQIFVPQKQKRPWTPKERLVAFPCPREMAKYIEPASEILDYEPWESLSERCVRTPFRYRSLSLPKFASDSE</sequence>
<evidence type="ECO:0000313" key="2">
    <source>
        <dbReference type="Proteomes" id="UP000799772"/>
    </source>
</evidence>
<organism evidence="1 2">
    <name type="scientific">Rhizodiscina lignyota</name>
    <dbReference type="NCBI Taxonomy" id="1504668"/>
    <lineage>
        <taxon>Eukaryota</taxon>
        <taxon>Fungi</taxon>
        <taxon>Dikarya</taxon>
        <taxon>Ascomycota</taxon>
        <taxon>Pezizomycotina</taxon>
        <taxon>Dothideomycetes</taxon>
        <taxon>Pleosporomycetidae</taxon>
        <taxon>Aulographales</taxon>
        <taxon>Rhizodiscinaceae</taxon>
        <taxon>Rhizodiscina</taxon>
    </lineage>
</organism>
<comment type="caution">
    <text evidence="1">The sequence shown here is derived from an EMBL/GenBank/DDBJ whole genome shotgun (WGS) entry which is preliminary data.</text>
</comment>
<evidence type="ECO:0000313" key="1">
    <source>
        <dbReference type="EMBL" id="KAF2102128.1"/>
    </source>
</evidence>
<protein>
    <recommendedName>
        <fullName evidence="3">F-box domain-containing protein</fullName>
    </recommendedName>
</protein>
<reference evidence="1" key="1">
    <citation type="journal article" date="2020" name="Stud. Mycol.">
        <title>101 Dothideomycetes genomes: a test case for predicting lifestyles and emergence of pathogens.</title>
        <authorList>
            <person name="Haridas S."/>
            <person name="Albert R."/>
            <person name="Binder M."/>
            <person name="Bloem J."/>
            <person name="Labutti K."/>
            <person name="Salamov A."/>
            <person name="Andreopoulos B."/>
            <person name="Baker S."/>
            <person name="Barry K."/>
            <person name="Bills G."/>
            <person name="Bluhm B."/>
            <person name="Cannon C."/>
            <person name="Castanera R."/>
            <person name="Culley D."/>
            <person name="Daum C."/>
            <person name="Ezra D."/>
            <person name="Gonzalez J."/>
            <person name="Henrissat B."/>
            <person name="Kuo A."/>
            <person name="Liang C."/>
            <person name="Lipzen A."/>
            <person name="Lutzoni F."/>
            <person name="Magnuson J."/>
            <person name="Mondo S."/>
            <person name="Nolan M."/>
            <person name="Ohm R."/>
            <person name="Pangilinan J."/>
            <person name="Park H.-J."/>
            <person name="Ramirez L."/>
            <person name="Alfaro M."/>
            <person name="Sun H."/>
            <person name="Tritt A."/>
            <person name="Yoshinaga Y."/>
            <person name="Zwiers L.-H."/>
            <person name="Turgeon B."/>
            <person name="Goodwin S."/>
            <person name="Spatafora J."/>
            <person name="Crous P."/>
            <person name="Grigoriev I."/>
        </authorList>
    </citation>
    <scope>NUCLEOTIDE SEQUENCE</scope>
    <source>
        <strain evidence="1">CBS 133067</strain>
    </source>
</reference>
<evidence type="ECO:0008006" key="3">
    <source>
        <dbReference type="Google" id="ProtNLM"/>
    </source>
</evidence>
<dbReference type="AlphaFoldDB" id="A0A9P4IMU0"/>